<accession>A0A8S3Z866</accession>
<feature type="transmembrane region" description="Helical" evidence="7">
    <location>
        <begin position="198"/>
        <end position="218"/>
    </location>
</feature>
<feature type="transmembrane region" description="Helical" evidence="7">
    <location>
        <begin position="42"/>
        <end position="59"/>
    </location>
</feature>
<keyword evidence="5 7" id="KW-0472">Membrane</keyword>
<evidence type="ECO:0000256" key="5">
    <source>
        <dbReference type="ARBA" id="ARBA00023136"/>
    </source>
</evidence>
<dbReference type="GO" id="GO:0015171">
    <property type="term" value="F:amino acid transmembrane transporter activity"/>
    <property type="evidence" value="ECO:0007669"/>
    <property type="project" value="TreeGrafter"/>
</dbReference>
<feature type="compositionally biased region" description="Acidic residues" evidence="6">
    <location>
        <begin position="457"/>
        <end position="472"/>
    </location>
</feature>
<dbReference type="AlphaFoldDB" id="A0A8S3Z866"/>
<gene>
    <name evidence="8" type="ORF">CUNI_LOCUS8890</name>
</gene>
<feature type="transmembrane region" description="Helical" evidence="7">
    <location>
        <begin position="71"/>
        <end position="93"/>
    </location>
</feature>
<feature type="region of interest" description="Disordered" evidence="6">
    <location>
        <begin position="457"/>
        <end position="476"/>
    </location>
</feature>
<dbReference type="EMBL" id="CAJHNH020001502">
    <property type="protein sequence ID" value="CAG5123332.1"/>
    <property type="molecule type" value="Genomic_DNA"/>
</dbReference>
<keyword evidence="3 7" id="KW-0812">Transmembrane</keyword>
<proteinExistence type="predicted"/>
<evidence type="ECO:0000256" key="4">
    <source>
        <dbReference type="ARBA" id="ARBA00022989"/>
    </source>
</evidence>
<reference evidence="8" key="1">
    <citation type="submission" date="2021-04" db="EMBL/GenBank/DDBJ databases">
        <authorList>
            <consortium name="Molecular Ecology Group"/>
        </authorList>
    </citation>
    <scope>NUCLEOTIDE SEQUENCE</scope>
</reference>
<evidence type="ECO:0000256" key="1">
    <source>
        <dbReference type="ARBA" id="ARBA00004141"/>
    </source>
</evidence>
<feature type="transmembrane region" description="Helical" evidence="7">
    <location>
        <begin position="368"/>
        <end position="386"/>
    </location>
</feature>
<dbReference type="Pfam" id="PF13520">
    <property type="entry name" value="AA_permease_2"/>
    <property type="match status" value="1"/>
</dbReference>
<evidence type="ECO:0000256" key="3">
    <source>
        <dbReference type="ARBA" id="ARBA00022692"/>
    </source>
</evidence>
<feature type="transmembrane region" description="Helical" evidence="7">
    <location>
        <begin position="653"/>
        <end position="678"/>
    </location>
</feature>
<feature type="compositionally biased region" description="Low complexity" evidence="6">
    <location>
        <begin position="585"/>
        <end position="595"/>
    </location>
</feature>
<feature type="transmembrane region" description="Helical" evidence="7">
    <location>
        <begin position="724"/>
        <end position="743"/>
    </location>
</feature>
<dbReference type="InterPro" id="IPR002293">
    <property type="entry name" value="AA/rel_permease1"/>
</dbReference>
<keyword evidence="2" id="KW-0813">Transport</keyword>
<feature type="transmembrane region" description="Helical" evidence="7">
    <location>
        <begin position="105"/>
        <end position="128"/>
    </location>
</feature>
<evidence type="ECO:0000256" key="2">
    <source>
        <dbReference type="ARBA" id="ARBA00022448"/>
    </source>
</evidence>
<dbReference type="OrthoDB" id="3900342at2759"/>
<feature type="region of interest" description="Disordered" evidence="6">
    <location>
        <begin position="615"/>
        <end position="636"/>
    </location>
</feature>
<evidence type="ECO:0000256" key="7">
    <source>
        <dbReference type="SAM" id="Phobius"/>
    </source>
</evidence>
<feature type="compositionally biased region" description="Polar residues" evidence="6">
    <location>
        <begin position="627"/>
        <end position="636"/>
    </location>
</feature>
<sequence>MKSFSKLQARLGHLKQRMLRHKDFGEHCMKTELRRCLTTPQLTLLGIGNTIGVGIYVMLGVMAKENAGPSVVLSFMAAIFVTMMNALVFAEFATFVPQTGACYVYIYRVLGEFLAFLVGWVMLITFALSSSVGARAWSGMVDSFFNHTIQEKTNEIFGKIQFGLPFAESLDILAFVFQIIVVCIISCNVFCSSIINTILGIITSSVLIFVFIAGFIYGDVHNFTNAAHGGFMPFGLAGVVKGASMAIYATSGFEIVSLSAEEAKDPAKSVPRAIILELLLVGTIYIGAAIGMLYLIPYYLIDLRAPLPSAFDYNGVTWGKFIVTIGPLFGITNLQMLGLYGLSRILYRMAKDGLFFQWFLKVNKRTGIPLNSVLFVGAITSVSALLFDLSYIVKVTVLLMLLNYMVVGSALIKLKITECNKMKLIQTVEKPTADEAQSKLLESFYDHEVVVSEYETCESAESPEVEAAEPEDPGSKVDEVLIDFTSDPDVKGDILATTFDSSEEAAASRGEKYLPEANAKKNILIDSNSKPDKGTAVKDRNSVSEKSQAPHSAGSSREDLVSTDGSPASTAAAVSKQMPLWKQGNSTNISNNCNDNDSDDQQTLFQKTCGISSNKNNALRESDNQKRTSSATATPGEVTQSCKNRCAKFMAPFVPGVISVNTLLAFHWICCVVISYQLNFGWQDLTAVKPLAISSLAALASLLVIFSFLLWTQCGATAVTGFQTPLMPLVPTASILSSSALLLSGGELVGFMEVIIIVSIGAVVYIIMVLVGYESELQVPHSEDCEQRKALVGGSGDDADDEVDSEDEL</sequence>
<name>A0A8S3Z866_9EUPU</name>
<evidence type="ECO:0000313" key="9">
    <source>
        <dbReference type="Proteomes" id="UP000678393"/>
    </source>
</evidence>
<feature type="transmembrane region" description="Helical" evidence="7">
    <location>
        <begin position="392"/>
        <end position="412"/>
    </location>
</feature>
<feature type="transmembrane region" description="Helical" evidence="7">
    <location>
        <begin position="749"/>
        <end position="773"/>
    </location>
</feature>
<feature type="compositionally biased region" description="Polar residues" evidence="6">
    <location>
        <begin position="544"/>
        <end position="555"/>
    </location>
</feature>
<dbReference type="Gene3D" id="1.20.1740.10">
    <property type="entry name" value="Amino acid/polyamine transporter I"/>
    <property type="match status" value="1"/>
</dbReference>
<dbReference type="PANTHER" id="PTHR43243">
    <property type="entry name" value="INNER MEMBRANE TRANSPORTER YGJI-RELATED"/>
    <property type="match status" value="1"/>
</dbReference>
<protein>
    <submittedName>
        <fullName evidence="8">Uncharacterized protein</fullName>
    </submittedName>
</protein>
<feature type="compositionally biased region" description="Acidic residues" evidence="6">
    <location>
        <begin position="797"/>
        <end position="809"/>
    </location>
</feature>
<feature type="transmembrane region" description="Helical" evidence="7">
    <location>
        <begin position="274"/>
        <end position="301"/>
    </location>
</feature>
<feature type="compositionally biased region" description="Basic and acidic residues" evidence="6">
    <location>
        <begin position="529"/>
        <end position="543"/>
    </location>
</feature>
<dbReference type="GO" id="GO:0005886">
    <property type="term" value="C:plasma membrane"/>
    <property type="evidence" value="ECO:0007669"/>
    <property type="project" value="TreeGrafter"/>
</dbReference>
<organism evidence="8 9">
    <name type="scientific">Candidula unifasciata</name>
    <dbReference type="NCBI Taxonomy" id="100452"/>
    <lineage>
        <taxon>Eukaryota</taxon>
        <taxon>Metazoa</taxon>
        <taxon>Spiralia</taxon>
        <taxon>Lophotrochozoa</taxon>
        <taxon>Mollusca</taxon>
        <taxon>Gastropoda</taxon>
        <taxon>Heterobranchia</taxon>
        <taxon>Euthyneura</taxon>
        <taxon>Panpulmonata</taxon>
        <taxon>Eupulmonata</taxon>
        <taxon>Stylommatophora</taxon>
        <taxon>Helicina</taxon>
        <taxon>Helicoidea</taxon>
        <taxon>Geomitridae</taxon>
        <taxon>Candidula</taxon>
    </lineage>
</organism>
<feature type="transmembrane region" description="Helical" evidence="7">
    <location>
        <begin position="321"/>
        <end position="347"/>
    </location>
</feature>
<comment type="subcellular location">
    <subcellularLocation>
        <location evidence="1">Membrane</location>
        <topology evidence="1">Multi-pass membrane protein</topology>
    </subcellularLocation>
</comment>
<feature type="transmembrane region" description="Helical" evidence="7">
    <location>
        <begin position="172"/>
        <end position="191"/>
    </location>
</feature>
<keyword evidence="9" id="KW-1185">Reference proteome</keyword>
<feature type="region of interest" description="Disordered" evidence="6">
    <location>
        <begin position="523"/>
        <end position="597"/>
    </location>
</feature>
<keyword evidence="4 7" id="KW-1133">Transmembrane helix</keyword>
<dbReference type="Proteomes" id="UP000678393">
    <property type="component" value="Unassembled WGS sequence"/>
</dbReference>
<evidence type="ECO:0000313" key="8">
    <source>
        <dbReference type="EMBL" id="CAG5123332.1"/>
    </source>
</evidence>
<feature type="transmembrane region" description="Helical" evidence="7">
    <location>
        <begin position="230"/>
        <end position="253"/>
    </location>
</feature>
<feature type="region of interest" description="Disordered" evidence="6">
    <location>
        <begin position="789"/>
        <end position="809"/>
    </location>
</feature>
<dbReference type="PANTHER" id="PTHR43243:SF4">
    <property type="entry name" value="CATIONIC AMINO ACID TRANSPORTER 4"/>
    <property type="match status" value="1"/>
</dbReference>
<evidence type="ECO:0000256" key="6">
    <source>
        <dbReference type="SAM" id="MobiDB-lite"/>
    </source>
</evidence>
<comment type="caution">
    <text evidence="8">The sequence shown here is derived from an EMBL/GenBank/DDBJ whole genome shotgun (WGS) entry which is preliminary data.</text>
</comment>
<feature type="transmembrane region" description="Helical" evidence="7">
    <location>
        <begin position="690"/>
        <end position="712"/>
    </location>
</feature>